<protein>
    <submittedName>
        <fullName evidence="1">Uncharacterized protein</fullName>
    </submittedName>
</protein>
<dbReference type="AlphaFoldDB" id="A0A382MEX7"/>
<feature type="non-terminal residue" evidence="1">
    <location>
        <position position="40"/>
    </location>
</feature>
<accession>A0A382MEX7</accession>
<sequence length="40" mass="4385">MVVTRIAAVLVVISALTSWSEVPRLASGKPDLQGNWDFRT</sequence>
<name>A0A382MEX7_9ZZZZ</name>
<gene>
    <name evidence="1" type="ORF">METZ01_LOCUS300064</name>
</gene>
<dbReference type="EMBL" id="UINC01093079">
    <property type="protein sequence ID" value="SVC47210.1"/>
    <property type="molecule type" value="Genomic_DNA"/>
</dbReference>
<evidence type="ECO:0000313" key="1">
    <source>
        <dbReference type="EMBL" id="SVC47210.1"/>
    </source>
</evidence>
<proteinExistence type="predicted"/>
<organism evidence="1">
    <name type="scientific">marine metagenome</name>
    <dbReference type="NCBI Taxonomy" id="408172"/>
    <lineage>
        <taxon>unclassified sequences</taxon>
        <taxon>metagenomes</taxon>
        <taxon>ecological metagenomes</taxon>
    </lineage>
</organism>
<reference evidence="1" key="1">
    <citation type="submission" date="2018-05" db="EMBL/GenBank/DDBJ databases">
        <authorList>
            <person name="Lanie J.A."/>
            <person name="Ng W.-L."/>
            <person name="Kazmierczak K.M."/>
            <person name="Andrzejewski T.M."/>
            <person name="Davidsen T.M."/>
            <person name="Wayne K.J."/>
            <person name="Tettelin H."/>
            <person name="Glass J.I."/>
            <person name="Rusch D."/>
            <person name="Podicherti R."/>
            <person name="Tsui H.-C.T."/>
            <person name="Winkler M.E."/>
        </authorList>
    </citation>
    <scope>NUCLEOTIDE SEQUENCE</scope>
</reference>